<dbReference type="PANTHER" id="PTHR36122">
    <property type="entry name" value="NICOTINAMIDE RIBOSIDE TRANSPORTER PNUC"/>
    <property type="match status" value="1"/>
</dbReference>
<evidence type="ECO:0000256" key="7">
    <source>
        <dbReference type="ARBA" id="ARBA00022692"/>
    </source>
</evidence>
<keyword evidence="5" id="KW-0813">Transport</keyword>
<name>A0A2P8DC50_9BACT</name>
<evidence type="ECO:0000256" key="2">
    <source>
        <dbReference type="ARBA" id="ARBA00004651"/>
    </source>
</evidence>
<feature type="transmembrane region" description="Helical" evidence="10">
    <location>
        <begin position="136"/>
        <end position="155"/>
    </location>
</feature>
<comment type="similarity">
    <text evidence="3">Belongs to the nicotinamide ribonucleoside (NR) uptake permease (TC 4.B.1) family.</text>
</comment>
<feature type="transmembrane region" description="Helical" evidence="10">
    <location>
        <begin position="105"/>
        <end position="124"/>
    </location>
</feature>
<feature type="transmembrane region" description="Helical" evidence="10">
    <location>
        <begin position="68"/>
        <end position="84"/>
    </location>
</feature>
<evidence type="ECO:0000313" key="11">
    <source>
        <dbReference type="EMBL" id="PSK94803.1"/>
    </source>
</evidence>
<evidence type="ECO:0000256" key="4">
    <source>
        <dbReference type="ARBA" id="ARBA00017522"/>
    </source>
</evidence>
<comment type="subcellular location">
    <subcellularLocation>
        <location evidence="2">Cell membrane</location>
        <topology evidence="2">Multi-pass membrane protein</topology>
    </subcellularLocation>
</comment>
<evidence type="ECO:0000256" key="5">
    <source>
        <dbReference type="ARBA" id="ARBA00022448"/>
    </source>
</evidence>
<evidence type="ECO:0000256" key="10">
    <source>
        <dbReference type="SAM" id="Phobius"/>
    </source>
</evidence>
<dbReference type="InterPro" id="IPR006419">
    <property type="entry name" value="NMN_transpt_PnuC"/>
</dbReference>
<organism evidence="11 12">
    <name type="scientific">Taibaiella chishuiensis</name>
    <dbReference type="NCBI Taxonomy" id="1434707"/>
    <lineage>
        <taxon>Bacteria</taxon>
        <taxon>Pseudomonadati</taxon>
        <taxon>Bacteroidota</taxon>
        <taxon>Chitinophagia</taxon>
        <taxon>Chitinophagales</taxon>
        <taxon>Chitinophagaceae</taxon>
        <taxon>Taibaiella</taxon>
    </lineage>
</organism>
<accession>A0A2P8DC50</accession>
<comment type="function">
    <text evidence="1">Required for nicotinamide riboside transport across the inner membrane.</text>
</comment>
<evidence type="ECO:0000256" key="1">
    <source>
        <dbReference type="ARBA" id="ARBA00002672"/>
    </source>
</evidence>
<keyword evidence="7 10" id="KW-0812">Transmembrane</keyword>
<evidence type="ECO:0000256" key="9">
    <source>
        <dbReference type="ARBA" id="ARBA00023136"/>
    </source>
</evidence>
<protein>
    <recommendedName>
        <fullName evidence="4">Nicotinamide riboside transporter PnuC</fullName>
    </recommendedName>
</protein>
<comment type="caution">
    <text evidence="11">The sequence shown here is derived from an EMBL/GenBank/DDBJ whole genome shotgun (WGS) entry which is preliminary data.</text>
</comment>
<reference evidence="11 12" key="1">
    <citation type="submission" date="2018-03" db="EMBL/GenBank/DDBJ databases">
        <title>Genomic Encyclopedia of Type Strains, Phase III (KMG-III): the genomes of soil and plant-associated and newly described type strains.</title>
        <authorList>
            <person name="Whitman W."/>
        </authorList>
    </citation>
    <scope>NUCLEOTIDE SEQUENCE [LARGE SCALE GENOMIC DNA]</scope>
    <source>
        <strain evidence="11 12">CGMCC 1.12700</strain>
    </source>
</reference>
<dbReference type="Proteomes" id="UP000240572">
    <property type="component" value="Unassembled WGS sequence"/>
</dbReference>
<dbReference type="Pfam" id="PF04973">
    <property type="entry name" value="NMN_transporter"/>
    <property type="match status" value="1"/>
</dbReference>
<gene>
    <name evidence="11" type="ORF">B0I18_101966</name>
</gene>
<evidence type="ECO:0000256" key="6">
    <source>
        <dbReference type="ARBA" id="ARBA00022475"/>
    </source>
</evidence>
<dbReference type="AlphaFoldDB" id="A0A2P8DC50"/>
<keyword evidence="8 10" id="KW-1133">Transmembrane helix</keyword>
<proteinExistence type="inferred from homology"/>
<dbReference type="RefSeq" id="WP_106522045.1">
    <property type="nucleotide sequence ID" value="NZ_PYGD01000001.1"/>
</dbReference>
<dbReference type="PANTHER" id="PTHR36122:SF2">
    <property type="entry name" value="NICOTINAMIDE RIBOSIDE TRANSPORTER PNUC"/>
    <property type="match status" value="1"/>
</dbReference>
<evidence type="ECO:0000256" key="8">
    <source>
        <dbReference type="ARBA" id="ARBA00022989"/>
    </source>
</evidence>
<dbReference type="OrthoDB" id="9791248at2"/>
<dbReference type="EMBL" id="PYGD01000001">
    <property type="protein sequence ID" value="PSK94803.1"/>
    <property type="molecule type" value="Genomic_DNA"/>
</dbReference>
<keyword evidence="12" id="KW-1185">Reference proteome</keyword>
<evidence type="ECO:0000256" key="3">
    <source>
        <dbReference type="ARBA" id="ARBA00006669"/>
    </source>
</evidence>
<feature type="transmembrane region" description="Helical" evidence="10">
    <location>
        <begin position="162"/>
        <end position="178"/>
    </location>
</feature>
<feature type="transmembrane region" description="Helical" evidence="10">
    <location>
        <begin position="39"/>
        <end position="56"/>
    </location>
</feature>
<dbReference type="GO" id="GO:0005886">
    <property type="term" value="C:plasma membrane"/>
    <property type="evidence" value="ECO:0007669"/>
    <property type="project" value="UniProtKB-SubCell"/>
</dbReference>
<dbReference type="GO" id="GO:0034257">
    <property type="term" value="F:nicotinamide riboside transmembrane transporter activity"/>
    <property type="evidence" value="ECO:0007669"/>
    <property type="project" value="InterPro"/>
</dbReference>
<evidence type="ECO:0000313" key="12">
    <source>
        <dbReference type="Proteomes" id="UP000240572"/>
    </source>
</evidence>
<feature type="transmembrane region" description="Helical" evidence="10">
    <location>
        <begin position="15"/>
        <end position="32"/>
    </location>
</feature>
<keyword evidence="6" id="KW-1003">Cell membrane</keyword>
<keyword evidence="9 10" id="KW-0472">Membrane</keyword>
<sequence length="216" mass="24662">MPDIYPYMIEQWQQTSWLELVAVFFSVVQVLLSYRNNVLLYPAGIIATGIYTWMLAQPHPGLYADATLNLYYFIMSIYGWYLWVQKTKATEPLPITRCSPRDWKIALSIAGLAFLVFFVLLKYATPLIAYITPSNVPVADALVAATAWSGMWLLARRKLENWILLNISNAIAIPLFFYKHMPLTALLTLFLFTVAVFGYFRWKKLVDNKASSSGIA</sequence>
<dbReference type="NCBIfam" id="TIGR01528">
    <property type="entry name" value="NMN_trans_PnuC"/>
    <property type="match status" value="1"/>
</dbReference>
<feature type="transmembrane region" description="Helical" evidence="10">
    <location>
        <begin position="184"/>
        <end position="202"/>
    </location>
</feature>